<dbReference type="AlphaFoldDB" id="A0A5C5Z8U6"/>
<reference evidence="15 16" key="1">
    <citation type="submission" date="2019-02" db="EMBL/GenBank/DDBJ databases">
        <title>Deep-cultivation of Planctomycetes and their phenomic and genomic characterization uncovers novel biology.</title>
        <authorList>
            <person name="Wiegand S."/>
            <person name="Jogler M."/>
            <person name="Boedeker C."/>
            <person name="Pinto D."/>
            <person name="Vollmers J."/>
            <person name="Rivas-Marin E."/>
            <person name="Kohn T."/>
            <person name="Peeters S.H."/>
            <person name="Heuer A."/>
            <person name="Rast P."/>
            <person name="Oberbeckmann S."/>
            <person name="Bunk B."/>
            <person name="Jeske O."/>
            <person name="Meyerdierks A."/>
            <person name="Storesund J.E."/>
            <person name="Kallscheuer N."/>
            <person name="Luecker S."/>
            <person name="Lage O.M."/>
            <person name="Pohl T."/>
            <person name="Merkel B.J."/>
            <person name="Hornburger P."/>
            <person name="Mueller R.-W."/>
            <person name="Bruemmer F."/>
            <person name="Labrenz M."/>
            <person name="Spormann A.M."/>
            <person name="Op Den Camp H."/>
            <person name="Overmann J."/>
            <person name="Amann R."/>
            <person name="Jetten M.S.M."/>
            <person name="Mascher T."/>
            <person name="Medema M.H."/>
            <person name="Devos D.P."/>
            <person name="Kaster A.-K."/>
            <person name="Ovreas L."/>
            <person name="Rohde M."/>
            <person name="Galperin M.Y."/>
            <person name="Jogler C."/>
        </authorList>
    </citation>
    <scope>NUCLEOTIDE SEQUENCE [LARGE SCALE GENOMIC DNA]</scope>
    <source>
        <strain evidence="15 16">CA13</strain>
    </source>
</reference>
<evidence type="ECO:0000313" key="15">
    <source>
        <dbReference type="EMBL" id="TWT83251.1"/>
    </source>
</evidence>
<dbReference type="GO" id="GO:0006423">
    <property type="term" value="P:cysteinyl-tRNA aminoacylation"/>
    <property type="evidence" value="ECO:0007669"/>
    <property type="project" value="UniProtKB-UniRule"/>
</dbReference>
<evidence type="ECO:0000256" key="7">
    <source>
        <dbReference type="ARBA" id="ARBA00022741"/>
    </source>
</evidence>
<dbReference type="InterPro" id="IPR024909">
    <property type="entry name" value="Cys-tRNA/MSH_ligase"/>
</dbReference>
<evidence type="ECO:0000256" key="8">
    <source>
        <dbReference type="ARBA" id="ARBA00022833"/>
    </source>
</evidence>
<dbReference type="NCBIfam" id="TIGR00435">
    <property type="entry name" value="cysS"/>
    <property type="match status" value="1"/>
</dbReference>
<dbReference type="HAMAP" id="MF_00041">
    <property type="entry name" value="Cys_tRNA_synth"/>
    <property type="match status" value="1"/>
</dbReference>
<dbReference type="Gene3D" id="3.40.50.620">
    <property type="entry name" value="HUPs"/>
    <property type="match status" value="1"/>
</dbReference>
<keyword evidence="16" id="KW-1185">Reference proteome</keyword>
<dbReference type="RefSeq" id="WP_146400288.1">
    <property type="nucleotide sequence ID" value="NZ_SJPJ01000001.1"/>
</dbReference>
<accession>A0A5C5Z8U6</accession>
<keyword evidence="7 12" id="KW-0547">Nucleotide-binding</keyword>
<dbReference type="InterPro" id="IPR015803">
    <property type="entry name" value="Cys-tRNA-ligase"/>
</dbReference>
<feature type="binding site" evidence="12">
    <location>
        <position position="254"/>
    </location>
    <ligand>
        <name>Zn(2+)</name>
        <dbReference type="ChEBI" id="CHEBI:29105"/>
    </ligand>
</feature>
<feature type="binding site" evidence="12">
    <location>
        <position position="250"/>
    </location>
    <ligand>
        <name>Zn(2+)</name>
        <dbReference type="ChEBI" id="CHEBI:29105"/>
    </ligand>
</feature>
<dbReference type="Pfam" id="PF09190">
    <property type="entry name" value="DALR_2"/>
    <property type="match status" value="1"/>
</dbReference>
<protein>
    <recommendedName>
        <fullName evidence="12">Cysteine--tRNA ligase</fullName>
        <ecNumber evidence="12">6.1.1.16</ecNumber>
    </recommendedName>
    <alternativeName>
        <fullName evidence="12">Cysteinyl-tRNA synthetase</fullName>
        <shortName evidence="12">CysRS</shortName>
    </alternativeName>
</protein>
<evidence type="ECO:0000313" key="16">
    <source>
        <dbReference type="Proteomes" id="UP000315010"/>
    </source>
</evidence>
<keyword evidence="9 12" id="KW-0067">ATP-binding</keyword>
<dbReference type="EC" id="6.1.1.16" evidence="12"/>
<keyword evidence="11 12" id="KW-0030">Aminoacyl-tRNA synthetase</keyword>
<feature type="domain" description="Cysteinyl-tRNA synthetase class Ia DALR" evidence="14">
    <location>
        <begin position="399"/>
        <end position="481"/>
    </location>
</feature>
<keyword evidence="10 12" id="KW-0648">Protein biosynthesis</keyword>
<name>A0A5C5Z8U6_9BACT</name>
<dbReference type="GO" id="GO:0005524">
    <property type="term" value="F:ATP binding"/>
    <property type="evidence" value="ECO:0007669"/>
    <property type="project" value="UniProtKB-UniRule"/>
</dbReference>
<evidence type="ECO:0000256" key="12">
    <source>
        <dbReference type="HAMAP-Rule" id="MF_00041"/>
    </source>
</evidence>
<keyword evidence="4 12" id="KW-0963">Cytoplasm</keyword>
<evidence type="ECO:0000256" key="9">
    <source>
        <dbReference type="ARBA" id="ARBA00022840"/>
    </source>
</evidence>
<evidence type="ECO:0000256" key="2">
    <source>
        <dbReference type="ARBA" id="ARBA00005594"/>
    </source>
</evidence>
<comment type="cofactor">
    <cofactor evidence="12">
        <name>Zn(2+)</name>
        <dbReference type="ChEBI" id="CHEBI:29105"/>
    </cofactor>
    <text evidence="12">Binds 1 zinc ion per subunit.</text>
</comment>
<comment type="catalytic activity">
    <reaction evidence="12">
        <text>tRNA(Cys) + L-cysteine + ATP = L-cysteinyl-tRNA(Cys) + AMP + diphosphate</text>
        <dbReference type="Rhea" id="RHEA:17773"/>
        <dbReference type="Rhea" id="RHEA-COMP:9661"/>
        <dbReference type="Rhea" id="RHEA-COMP:9679"/>
        <dbReference type="ChEBI" id="CHEBI:30616"/>
        <dbReference type="ChEBI" id="CHEBI:33019"/>
        <dbReference type="ChEBI" id="CHEBI:35235"/>
        <dbReference type="ChEBI" id="CHEBI:78442"/>
        <dbReference type="ChEBI" id="CHEBI:78517"/>
        <dbReference type="ChEBI" id="CHEBI:456215"/>
        <dbReference type="EC" id="6.1.1.16"/>
    </reaction>
</comment>
<dbReference type="SUPFAM" id="SSF52374">
    <property type="entry name" value="Nucleotidylyl transferase"/>
    <property type="match status" value="1"/>
</dbReference>
<dbReference type="SMART" id="SM00840">
    <property type="entry name" value="DALR_2"/>
    <property type="match status" value="1"/>
</dbReference>
<comment type="caution">
    <text evidence="15">The sequence shown here is derived from an EMBL/GenBank/DDBJ whole genome shotgun (WGS) entry which is preliminary data.</text>
</comment>
<feature type="short sequence motif" description="'HIGH' region" evidence="12">
    <location>
        <begin position="48"/>
        <end position="58"/>
    </location>
</feature>
<keyword evidence="5 12" id="KW-0436">Ligase</keyword>
<comment type="caution">
    <text evidence="12">Lacks conserved residue(s) required for the propagation of feature annotation.</text>
</comment>
<dbReference type="GO" id="GO:0008270">
    <property type="term" value="F:zinc ion binding"/>
    <property type="evidence" value="ECO:0007669"/>
    <property type="project" value="UniProtKB-UniRule"/>
</dbReference>
<dbReference type="PANTHER" id="PTHR10890">
    <property type="entry name" value="CYSTEINYL-TRNA SYNTHETASE"/>
    <property type="match status" value="1"/>
</dbReference>
<comment type="subcellular location">
    <subcellularLocation>
        <location evidence="1 12">Cytoplasm</location>
    </subcellularLocation>
</comment>
<dbReference type="Proteomes" id="UP000315010">
    <property type="component" value="Unassembled WGS sequence"/>
</dbReference>
<dbReference type="InterPro" id="IPR032678">
    <property type="entry name" value="tRNA-synt_1_cat_dom"/>
</dbReference>
<dbReference type="Gene3D" id="1.20.120.1910">
    <property type="entry name" value="Cysteine-tRNA ligase, C-terminal anti-codon recognition domain"/>
    <property type="match status" value="1"/>
</dbReference>
<feature type="compositionally biased region" description="Basic and acidic residues" evidence="13">
    <location>
        <begin position="280"/>
        <end position="293"/>
    </location>
</feature>
<organism evidence="15 16">
    <name type="scientific">Novipirellula herctigrandis</name>
    <dbReference type="NCBI Taxonomy" id="2527986"/>
    <lineage>
        <taxon>Bacteria</taxon>
        <taxon>Pseudomonadati</taxon>
        <taxon>Planctomycetota</taxon>
        <taxon>Planctomycetia</taxon>
        <taxon>Pirellulales</taxon>
        <taxon>Pirellulaceae</taxon>
        <taxon>Novipirellula</taxon>
    </lineage>
</organism>
<evidence type="ECO:0000256" key="10">
    <source>
        <dbReference type="ARBA" id="ARBA00022917"/>
    </source>
</evidence>
<comment type="similarity">
    <text evidence="2 12">Belongs to the class-I aminoacyl-tRNA synthetase family.</text>
</comment>
<evidence type="ECO:0000256" key="11">
    <source>
        <dbReference type="ARBA" id="ARBA00023146"/>
    </source>
</evidence>
<feature type="region of interest" description="Disordered" evidence="13">
    <location>
        <begin position="280"/>
        <end position="304"/>
    </location>
</feature>
<dbReference type="CDD" id="cd00672">
    <property type="entry name" value="CysRS_core"/>
    <property type="match status" value="1"/>
</dbReference>
<gene>
    <name evidence="12 15" type="primary">cysS</name>
    <name evidence="15" type="ORF">CA13_47160</name>
</gene>
<sequence>MSTASATSSVSANAGIKAPIRIYNTLSKTKEVFQPLHPPKVGIYLCGPTVYAESHIGHMVGPVIFDTVKRYLRFCGYDVSLVINITDVDDKLIAKSRERGIPISQIACEMTADYLSNLKELGVNQIDHLPRATDHMNQIIRFIESLVEKGYAYEVDGDVFFDVTKDPNYGQLSNRSIDAQQGEGGEAAAKKKSSGDFALWKNARPGEIAWESPWGQGRPGWHIECSAMSHEILGDTFDIHGGGLDLMFPHHENERAQSSCCHGAPMVKYWMHNGLMRAGEKGKVGGKSDRETSADEDAAGKISRSKGAGGLSELIRRHTGERIRFFLLRTHYRSTIVYGEEGLQEAGTSLETFYRFFDRFDEITGQSVYDLAPAKTRSEGDFDPGKDKLLVEIHGIREKFLAAMDDDFNTGAAISTLFDSLRLLNRYIDDAKLDAKSDKNSPEVESLVKAVTVIRQLTNVLGIFIKAPPKSGGDDGDAAILDSVVHLLIDLRKEARERKDYATGDAIRDRLTGLGIALLDKKEGTSWERSS</sequence>
<dbReference type="SUPFAM" id="SSF47323">
    <property type="entry name" value="Anticodon-binding domain of a subclass of class I aminoacyl-tRNA synthetases"/>
    <property type="match status" value="1"/>
</dbReference>
<dbReference type="PRINTS" id="PR00983">
    <property type="entry name" value="TRNASYNTHCYS"/>
</dbReference>
<dbReference type="Pfam" id="PF01406">
    <property type="entry name" value="tRNA-synt_1e"/>
    <property type="match status" value="1"/>
</dbReference>
<dbReference type="InterPro" id="IPR009080">
    <property type="entry name" value="tRNAsynth_Ia_anticodon-bd"/>
</dbReference>
<comment type="subunit">
    <text evidence="3 12">Monomer.</text>
</comment>
<dbReference type="OrthoDB" id="9815130at2"/>
<evidence type="ECO:0000256" key="6">
    <source>
        <dbReference type="ARBA" id="ARBA00022723"/>
    </source>
</evidence>
<evidence type="ECO:0000256" key="3">
    <source>
        <dbReference type="ARBA" id="ARBA00011245"/>
    </source>
</evidence>
<dbReference type="GO" id="GO:0005829">
    <property type="term" value="C:cytosol"/>
    <property type="evidence" value="ECO:0007669"/>
    <property type="project" value="TreeGrafter"/>
</dbReference>
<evidence type="ECO:0000259" key="14">
    <source>
        <dbReference type="SMART" id="SM00840"/>
    </source>
</evidence>
<dbReference type="GO" id="GO:0004817">
    <property type="term" value="F:cysteine-tRNA ligase activity"/>
    <property type="evidence" value="ECO:0007669"/>
    <property type="project" value="UniProtKB-UniRule"/>
</dbReference>
<dbReference type="InterPro" id="IPR015273">
    <property type="entry name" value="Cys-tRNA-synt_Ia_DALR"/>
</dbReference>
<keyword evidence="8 12" id="KW-0862">Zinc</keyword>
<feature type="binding site" evidence="12">
    <location>
        <position position="225"/>
    </location>
    <ligand>
        <name>Zn(2+)</name>
        <dbReference type="ChEBI" id="CHEBI:29105"/>
    </ligand>
</feature>
<evidence type="ECO:0000256" key="4">
    <source>
        <dbReference type="ARBA" id="ARBA00022490"/>
    </source>
</evidence>
<keyword evidence="6 12" id="KW-0479">Metal-binding</keyword>
<dbReference type="PANTHER" id="PTHR10890:SF3">
    <property type="entry name" value="CYSTEINE--TRNA LIGASE, CYTOPLASMIC"/>
    <property type="match status" value="1"/>
</dbReference>
<evidence type="ECO:0000256" key="5">
    <source>
        <dbReference type="ARBA" id="ARBA00022598"/>
    </source>
</evidence>
<feature type="binding site" evidence="12">
    <location>
        <position position="46"/>
    </location>
    <ligand>
        <name>Zn(2+)</name>
        <dbReference type="ChEBI" id="CHEBI:29105"/>
    </ligand>
</feature>
<evidence type="ECO:0000256" key="13">
    <source>
        <dbReference type="SAM" id="MobiDB-lite"/>
    </source>
</evidence>
<proteinExistence type="inferred from homology"/>
<evidence type="ECO:0000256" key="1">
    <source>
        <dbReference type="ARBA" id="ARBA00004496"/>
    </source>
</evidence>
<dbReference type="InterPro" id="IPR014729">
    <property type="entry name" value="Rossmann-like_a/b/a_fold"/>
</dbReference>
<dbReference type="EMBL" id="SJPJ01000001">
    <property type="protein sequence ID" value="TWT83251.1"/>
    <property type="molecule type" value="Genomic_DNA"/>
</dbReference>